<dbReference type="GeneID" id="87918595"/>
<keyword evidence="1" id="KW-0479">Metal-binding</keyword>
<dbReference type="SMART" id="SM00066">
    <property type="entry name" value="GAL4"/>
    <property type="match status" value="1"/>
</dbReference>
<dbReference type="InterPro" id="IPR007219">
    <property type="entry name" value="XnlR_reg_dom"/>
</dbReference>
<dbReference type="Proteomes" id="UP001273209">
    <property type="component" value="Unassembled WGS sequence"/>
</dbReference>
<reference evidence="6" key="1">
    <citation type="submission" date="2023-11" db="EMBL/GenBank/DDBJ databases">
        <title>The genome sequences of three competitors of mushroom-forming fungi.</title>
        <authorList>
            <person name="Beijen E."/>
            <person name="Ohm R.A."/>
        </authorList>
    </citation>
    <scope>NUCLEOTIDE SEQUENCE</scope>
    <source>
        <strain evidence="6">CBS 100526</strain>
    </source>
</reference>
<evidence type="ECO:0000256" key="4">
    <source>
        <dbReference type="SAM" id="Phobius"/>
    </source>
</evidence>
<dbReference type="InterPro" id="IPR001138">
    <property type="entry name" value="Zn2Cys6_DnaBD"/>
</dbReference>
<keyword evidence="2" id="KW-0539">Nucleus</keyword>
<evidence type="ECO:0000256" key="2">
    <source>
        <dbReference type="ARBA" id="ARBA00023242"/>
    </source>
</evidence>
<dbReference type="GO" id="GO:0006351">
    <property type="term" value="P:DNA-templated transcription"/>
    <property type="evidence" value="ECO:0007669"/>
    <property type="project" value="InterPro"/>
</dbReference>
<dbReference type="RefSeq" id="XP_062756808.1">
    <property type="nucleotide sequence ID" value="XM_062898690.1"/>
</dbReference>
<dbReference type="Pfam" id="PF00172">
    <property type="entry name" value="Zn_clus"/>
    <property type="match status" value="1"/>
</dbReference>
<protein>
    <submittedName>
        <fullName evidence="6">Transcriptional regulator family: Fungal Specific TF</fullName>
    </submittedName>
</protein>
<feature type="transmembrane region" description="Helical" evidence="4">
    <location>
        <begin position="471"/>
        <end position="491"/>
    </location>
</feature>
<evidence type="ECO:0000313" key="7">
    <source>
        <dbReference type="Proteomes" id="UP001273209"/>
    </source>
</evidence>
<dbReference type="CDD" id="cd00067">
    <property type="entry name" value="GAL4"/>
    <property type="match status" value="1"/>
</dbReference>
<comment type="caution">
    <text evidence="6">The sequence shown here is derived from an EMBL/GenBank/DDBJ whole genome shotgun (WGS) entry which is preliminary data.</text>
</comment>
<dbReference type="Gene3D" id="4.10.240.10">
    <property type="entry name" value="Zn(2)-C6 fungal-type DNA-binding domain"/>
    <property type="match status" value="1"/>
</dbReference>
<dbReference type="InterPro" id="IPR004507">
    <property type="entry name" value="UbiX-like"/>
</dbReference>
<keyword evidence="4" id="KW-1133">Transmembrane helix</keyword>
<evidence type="ECO:0000256" key="1">
    <source>
        <dbReference type="ARBA" id="ARBA00022723"/>
    </source>
</evidence>
<dbReference type="EMBL" id="JAWRVG010000013">
    <property type="protein sequence ID" value="KAK4076698.1"/>
    <property type="molecule type" value="Genomic_DNA"/>
</dbReference>
<evidence type="ECO:0000256" key="3">
    <source>
        <dbReference type="SAM" id="MobiDB-lite"/>
    </source>
</evidence>
<dbReference type="CDD" id="cd12148">
    <property type="entry name" value="fungal_TF_MHR"/>
    <property type="match status" value="1"/>
</dbReference>
<dbReference type="PROSITE" id="PS00463">
    <property type="entry name" value="ZN2_CY6_FUNGAL_1"/>
    <property type="match status" value="1"/>
</dbReference>
<dbReference type="InterPro" id="IPR036864">
    <property type="entry name" value="Zn2-C6_fun-type_DNA-bd_sf"/>
</dbReference>
<evidence type="ECO:0000259" key="5">
    <source>
        <dbReference type="PROSITE" id="PS50048"/>
    </source>
</evidence>
<evidence type="ECO:0000313" key="6">
    <source>
        <dbReference type="EMBL" id="KAK4076698.1"/>
    </source>
</evidence>
<dbReference type="GO" id="GO:0008270">
    <property type="term" value="F:zinc ion binding"/>
    <property type="evidence" value="ECO:0007669"/>
    <property type="project" value="InterPro"/>
</dbReference>
<sequence>MPGGDSTATENIPAGDFDLLLFRRRRFRTAKACYPCRRRKVKCDLNQPCGTCISREHPDLCDYTTNTFAGAESSTSEQSPSVREQPEGAHVSPSAAETAQGLFVDLALPFSTKVHLGSESLPGIFSMCGRTRKQPSTAPVKLSTDPRLICELLCLQDSSTTFPFTNLWMPGDGIEKVYSALPEDDVILNHFRLFQESLFHLEPSIVNLRNFETVLLEFLRKRRAVPPNPYLEPLSESTSSWIGLLFGILSCGAQLAVVEGVEGELDATKAWVFGLAIRLAQTLGLHCTPDPNSISNPKKREEAIIRSSIWRSLIWQDTLASLCFDRPSGIVVLESIPSNTASPRFYSFFDSCHHLFVTANKIGHALTQAKFSGERLPHETVLDFRKLVNIIETRSVPHLQDLSKCQSKNDYIQHYIFRLFTDSVMVCLYRPAMTGNESQDDDITDYYLNRCRSTLQTYMELMNLNAPFQRLWFFVHITFSSALILGQAAYARNVHSDKTFLKRFFNSLSQNRAFVSVPMYENAWRLLHEFLTMNDNNMEE</sequence>
<name>A0AAE1IF02_9HYPO</name>
<dbReference type="PROSITE" id="PS50048">
    <property type="entry name" value="ZN2_CY6_FUNGAL_2"/>
    <property type="match status" value="1"/>
</dbReference>
<organism evidence="6 7">
    <name type="scientific">Trichoderma aggressivum f. europaeum</name>
    <dbReference type="NCBI Taxonomy" id="173218"/>
    <lineage>
        <taxon>Eukaryota</taxon>
        <taxon>Fungi</taxon>
        <taxon>Dikarya</taxon>
        <taxon>Ascomycota</taxon>
        <taxon>Pezizomycotina</taxon>
        <taxon>Sordariomycetes</taxon>
        <taxon>Hypocreomycetidae</taxon>
        <taxon>Hypocreales</taxon>
        <taxon>Hypocreaceae</taxon>
        <taxon>Trichoderma</taxon>
    </lineage>
</organism>
<dbReference type="GO" id="GO:0016831">
    <property type="term" value="F:carboxy-lyase activity"/>
    <property type="evidence" value="ECO:0007669"/>
    <property type="project" value="TreeGrafter"/>
</dbReference>
<feature type="compositionally biased region" description="Polar residues" evidence="3">
    <location>
        <begin position="71"/>
        <end position="82"/>
    </location>
</feature>
<feature type="region of interest" description="Disordered" evidence="3">
    <location>
        <begin position="71"/>
        <end position="94"/>
    </location>
</feature>
<dbReference type="GO" id="GO:0003677">
    <property type="term" value="F:DNA binding"/>
    <property type="evidence" value="ECO:0007669"/>
    <property type="project" value="InterPro"/>
</dbReference>
<dbReference type="GO" id="GO:0000981">
    <property type="term" value="F:DNA-binding transcription factor activity, RNA polymerase II-specific"/>
    <property type="evidence" value="ECO:0007669"/>
    <property type="project" value="InterPro"/>
</dbReference>
<feature type="domain" description="Zn(2)-C6 fungal-type" evidence="5">
    <location>
        <begin position="32"/>
        <end position="63"/>
    </location>
</feature>
<dbReference type="AlphaFoldDB" id="A0AAE1IF02"/>
<keyword evidence="4" id="KW-0472">Membrane</keyword>
<dbReference type="SMART" id="SM00906">
    <property type="entry name" value="Fungal_trans"/>
    <property type="match status" value="1"/>
</dbReference>
<proteinExistence type="predicted"/>
<keyword evidence="7" id="KW-1185">Reference proteome</keyword>
<gene>
    <name evidence="6" type="ORF">Triagg1_4301</name>
</gene>
<dbReference type="PANTHER" id="PTHR43374">
    <property type="entry name" value="FLAVIN PRENYLTRANSFERASE"/>
    <property type="match status" value="1"/>
</dbReference>
<dbReference type="PANTHER" id="PTHR43374:SF1">
    <property type="entry name" value="FLAVIN PRENYLTRANSFERASE PAD1, MITOCHONDRIAL"/>
    <property type="match status" value="1"/>
</dbReference>
<dbReference type="SUPFAM" id="SSF57701">
    <property type="entry name" value="Zn2/Cys6 DNA-binding domain"/>
    <property type="match status" value="1"/>
</dbReference>
<keyword evidence="4" id="KW-0812">Transmembrane</keyword>
<accession>A0AAE1IF02</accession>